<proteinExistence type="predicted"/>
<comment type="caution">
    <text evidence="3">The sequence shown here is derived from an EMBL/GenBank/DDBJ whole genome shotgun (WGS) entry which is preliminary data.</text>
</comment>
<dbReference type="EMBL" id="LAZR01062830">
    <property type="protein sequence ID" value="KKK60719.1"/>
    <property type="molecule type" value="Genomic_DNA"/>
</dbReference>
<dbReference type="PANTHER" id="PTHR32097:SF3">
    <property type="entry name" value="TELLURITE RESISTANCE PROTEIN"/>
    <property type="match status" value="1"/>
</dbReference>
<feature type="region of interest" description="Disordered" evidence="1">
    <location>
        <begin position="165"/>
        <end position="195"/>
    </location>
</feature>
<dbReference type="PANTHER" id="PTHR32097">
    <property type="entry name" value="CAMP-BINDING PROTEIN 1-RELATED"/>
    <property type="match status" value="1"/>
</dbReference>
<feature type="domain" description="TerD" evidence="2">
    <location>
        <begin position="28"/>
        <end position="160"/>
    </location>
</feature>
<accession>A0A0F8Z2N7</accession>
<evidence type="ECO:0000256" key="1">
    <source>
        <dbReference type="SAM" id="MobiDB-lite"/>
    </source>
</evidence>
<evidence type="ECO:0000259" key="2">
    <source>
        <dbReference type="Pfam" id="PF02342"/>
    </source>
</evidence>
<feature type="non-terminal residue" evidence="3">
    <location>
        <position position="195"/>
    </location>
</feature>
<dbReference type="InterPro" id="IPR051324">
    <property type="entry name" value="Stress/Tellurium_Resist"/>
</dbReference>
<dbReference type="Pfam" id="PF02342">
    <property type="entry name" value="TerD"/>
    <property type="match status" value="1"/>
</dbReference>
<dbReference type="CDD" id="cd06974">
    <property type="entry name" value="TerD_like"/>
    <property type="match status" value="1"/>
</dbReference>
<reference evidence="3" key="1">
    <citation type="journal article" date="2015" name="Nature">
        <title>Complex archaea that bridge the gap between prokaryotes and eukaryotes.</title>
        <authorList>
            <person name="Spang A."/>
            <person name="Saw J.H."/>
            <person name="Jorgensen S.L."/>
            <person name="Zaremba-Niedzwiedzka K."/>
            <person name="Martijn J."/>
            <person name="Lind A.E."/>
            <person name="van Eijk R."/>
            <person name="Schleper C."/>
            <person name="Guy L."/>
            <person name="Ettema T.J."/>
        </authorList>
    </citation>
    <scope>NUCLEOTIDE SEQUENCE</scope>
</reference>
<dbReference type="Gene3D" id="2.60.60.30">
    <property type="entry name" value="sav2460 like domains"/>
    <property type="match status" value="1"/>
</dbReference>
<dbReference type="InterPro" id="IPR003325">
    <property type="entry name" value="TerD"/>
</dbReference>
<dbReference type="AlphaFoldDB" id="A0A0F8Z2N7"/>
<evidence type="ECO:0000313" key="3">
    <source>
        <dbReference type="EMBL" id="KKK60719.1"/>
    </source>
</evidence>
<organism evidence="3">
    <name type="scientific">marine sediment metagenome</name>
    <dbReference type="NCBI Taxonomy" id="412755"/>
    <lineage>
        <taxon>unclassified sequences</taxon>
        <taxon>metagenomes</taxon>
        <taxon>ecological metagenomes</taxon>
    </lineage>
</organism>
<gene>
    <name evidence="3" type="ORF">LCGC14_3021560</name>
</gene>
<protein>
    <recommendedName>
        <fullName evidence="2">TerD domain-containing protein</fullName>
    </recommendedName>
</protein>
<name>A0A0F8Z2N7_9ZZZZ</name>
<sequence>MTQLSMGANAPLQQREITLDVVLPAGESADITALQTYAGGKVRGDGDMCFYNQPSISAGALTLTPQGTHHTVFSIQLNRIPAEVEKIVIFATANGTNQSLGHISQIHLDARGEHKIAINMQGRSEAALILAEIYRRGGDWKMRHVGQGFNGGLKAISEHYGVDIADDPAPAPQAAPTRAPAPAPAAPVNMARPKA</sequence>
<feature type="compositionally biased region" description="Pro residues" evidence="1">
    <location>
        <begin position="169"/>
        <end position="185"/>
    </location>
</feature>